<comment type="similarity">
    <text evidence="1 2">Belongs to the elongation factor P family.</text>
</comment>
<dbReference type="EMBL" id="CP014782">
    <property type="protein sequence ID" value="AQS35642.1"/>
    <property type="molecule type" value="Genomic_DNA"/>
</dbReference>
<dbReference type="OrthoDB" id="5599402at2"/>
<evidence type="ECO:0000313" key="6">
    <source>
        <dbReference type="Proteomes" id="UP000189545"/>
    </source>
</evidence>
<dbReference type="SUPFAM" id="SSF50104">
    <property type="entry name" value="Translation proteins SH3-like domain"/>
    <property type="match status" value="1"/>
</dbReference>
<dbReference type="Gene3D" id="2.40.50.140">
    <property type="entry name" value="Nucleic acid-binding proteins"/>
    <property type="match status" value="2"/>
</dbReference>
<keyword evidence="6" id="KW-1185">Reference proteome</keyword>
<dbReference type="KEGG" id="spsw:Sps_00437"/>
<dbReference type="CDD" id="cd04470">
    <property type="entry name" value="S1_EF-P_repeat_1"/>
    <property type="match status" value="1"/>
</dbReference>
<dbReference type="InterPro" id="IPR008991">
    <property type="entry name" value="Translation_prot_SH3-like_sf"/>
</dbReference>
<dbReference type="Gene3D" id="2.30.30.30">
    <property type="match status" value="1"/>
</dbReference>
<dbReference type="AlphaFoldDB" id="A0A1S6HJE4"/>
<sequence>MPKASEVKKNTAIEFNNNVFLIRDIERSVPQGRSGGSLYRMRMYDVASGSKLDHTFKADDMISLADLSHHDVTFSYIDGDEYVFMDVEDYTPYHFNKDTIAEELLFITEETQGLHVLTVDGSPVAIELPSHVDLVIVETDPSIKGASASARTKPATLSTGLTVQVPEYIANGEKIKINTAEHKFMSRSDSKA</sequence>
<dbReference type="InterPro" id="IPR012340">
    <property type="entry name" value="NA-bd_OB-fold"/>
</dbReference>
<evidence type="ECO:0000259" key="3">
    <source>
        <dbReference type="SMART" id="SM00841"/>
    </source>
</evidence>
<dbReference type="InterPro" id="IPR013185">
    <property type="entry name" value="Transl_elong_KOW-like"/>
</dbReference>
<dbReference type="HAMAP" id="MF_00646">
    <property type="entry name" value="EFP"/>
    <property type="match status" value="1"/>
</dbReference>
<dbReference type="Proteomes" id="UP000189545">
    <property type="component" value="Chromosome"/>
</dbReference>
<dbReference type="NCBIfam" id="TIGR02178">
    <property type="entry name" value="yeiP"/>
    <property type="match status" value="1"/>
</dbReference>
<accession>A0A1S6HJE4</accession>
<dbReference type="RefSeq" id="WP_077750971.1">
    <property type="nucleotide sequence ID" value="NZ_CP014782.1"/>
</dbReference>
<dbReference type="Pfam" id="PF08207">
    <property type="entry name" value="EFP_N"/>
    <property type="match status" value="1"/>
</dbReference>
<feature type="domain" description="Translation elongation factor P/YeiP central" evidence="4">
    <location>
        <begin position="69"/>
        <end position="124"/>
    </location>
</feature>
<dbReference type="SUPFAM" id="SSF50249">
    <property type="entry name" value="Nucleic acid-binding proteins"/>
    <property type="match status" value="2"/>
</dbReference>
<organism evidence="5 6">
    <name type="scientific">Shewanella psychrophila</name>
    <dbReference type="NCBI Taxonomy" id="225848"/>
    <lineage>
        <taxon>Bacteria</taxon>
        <taxon>Pseudomonadati</taxon>
        <taxon>Pseudomonadota</taxon>
        <taxon>Gammaproteobacteria</taxon>
        <taxon>Alteromonadales</taxon>
        <taxon>Shewanellaceae</taxon>
        <taxon>Shewanella</taxon>
    </lineage>
</organism>
<dbReference type="Pfam" id="PF09285">
    <property type="entry name" value="Elong-fact-P_C"/>
    <property type="match status" value="1"/>
</dbReference>
<protein>
    <recommendedName>
        <fullName evidence="2">Elongation factor P-like protein</fullName>
    </recommendedName>
</protein>
<name>A0A1S6HJE4_9GAMM</name>
<dbReference type="PANTHER" id="PTHR30053:SF14">
    <property type="entry name" value="TRANSLATION ELONGATION FACTOR KOW-LIKE DOMAIN-CONTAINING PROTEIN"/>
    <property type="match status" value="1"/>
</dbReference>
<dbReference type="Pfam" id="PF01132">
    <property type="entry name" value="EFP"/>
    <property type="match status" value="1"/>
</dbReference>
<dbReference type="SMART" id="SM00841">
    <property type="entry name" value="Elong-fact-P_C"/>
    <property type="match status" value="1"/>
</dbReference>
<dbReference type="NCBIfam" id="NF001810">
    <property type="entry name" value="PRK00529.1"/>
    <property type="match status" value="1"/>
</dbReference>
<dbReference type="InterPro" id="IPR001059">
    <property type="entry name" value="Transl_elong_P/YeiP_cen"/>
</dbReference>
<dbReference type="FunFam" id="2.40.50.140:FF:000004">
    <property type="entry name" value="Elongation factor P"/>
    <property type="match status" value="1"/>
</dbReference>
<dbReference type="InterPro" id="IPR011897">
    <property type="entry name" value="Transl_elong_p-like_YeiP"/>
</dbReference>
<dbReference type="PROSITE" id="PS01275">
    <property type="entry name" value="EFP"/>
    <property type="match status" value="1"/>
</dbReference>
<dbReference type="SMART" id="SM01185">
    <property type="entry name" value="EFP"/>
    <property type="match status" value="1"/>
</dbReference>
<dbReference type="CDD" id="cd05794">
    <property type="entry name" value="S1_EF-P_repeat_2"/>
    <property type="match status" value="1"/>
</dbReference>
<keyword evidence="5" id="KW-0251">Elongation factor</keyword>
<dbReference type="PIRSF" id="PIRSF005901">
    <property type="entry name" value="EF-P"/>
    <property type="match status" value="1"/>
</dbReference>
<dbReference type="InterPro" id="IPR014722">
    <property type="entry name" value="Rib_uL2_dom2"/>
</dbReference>
<dbReference type="NCBIfam" id="NF003392">
    <property type="entry name" value="PRK04542.1"/>
    <property type="match status" value="1"/>
</dbReference>
<evidence type="ECO:0000259" key="4">
    <source>
        <dbReference type="SMART" id="SM01185"/>
    </source>
</evidence>
<dbReference type="InterPro" id="IPR020599">
    <property type="entry name" value="Transl_elong_fac_P/YeiP"/>
</dbReference>
<evidence type="ECO:0000256" key="1">
    <source>
        <dbReference type="ARBA" id="ARBA00009479"/>
    </source>
</evidence>
<feature type="domain" description="Elongation factor P C-terminal" evidence="3">
    <location>
        <begin position="132"/>
        <end position="187"/>
    </location>
</feature>
<gene>
    <name evidence="5" type="ORF">Sps_00437</name>
</gene>
<evidence type="ECO:0000256" key="2">
    <source>
        <dbReference type="HAMAP-Rule" id="MF_00646"/>
    </source>
</evidence>
<dbReference type="GO" id="GO:0043043">
    <property type="term" value="P:peptide biosynthetic process"/>
    <property type="evidence" value="ECO:0007669"/>
    <property type="project" value="InterPro"/>
</dbReference>
<dbReference type="InterPro" id="IPR013852">
    <property type="entry name" value="Transl_elong_P/YeiP_CS"/>
</dbReference>
<dbReference type="PANTHER" id="PTHR30053">
    <property type="entry name" value="ELONGATION FACTOR P"/>
    <property type="match status" value="1"/>
</dbReference>
<evidence type="ECO:0000313" key="5">
    <source>
        <dbReference type="EMBL" id="AQS35642.1"/>
    </source>
</evidence>
<proteinExistence type="inferred from homology"/>
<dbReference type="InterPro" id="IPR015365">
    <property type="entry name" value="Elong-fact-P_C"/>
</dbReference>
<keyword evidence="5" id="KW-0648">Protein biosynthesis</keyword>
<dbReference type="GO" id="GO:0005829">
    <property type="term" value="C:cytosol"/>
    <property type="evidence" value="ECO:0007669"/>
    <property type="project" value="UniProtKB-ARBA"/>
</dbReference>
<dbReference type="GO" id="GO:0003746">
    <property type="term" value="F:translation elongation factor activity"/>
    <property type="evidence" value="ECO:0007669"/>
    <property type="project" value="UniProtKB-UniRule"/>
</dbReference>
<dbReference type="STRING" id="225848.Sps_00437"/>
<reference evidence="5 6" key="1">
    <citation type="submission" date="2016-03" db="EMBL/GenBank/DDBJ databases">
        <title>Complete genome sequence of Shewanella psychrophila WP2, a deep sea bacterium isolated from west Pacific sediment.</title>
        <authorList>
            <person name="Xu G."/>
            <person name="Jian H."/>
        </authorList>
    </citation>
    <scope>NUCLEOTIDE SEQUENCE [LARGE SCALE GENOMIC DNA]</scope>
    <source>
        <strain evidence="5 6">WP2</strain>
    </source>
</reference>